<dbReference type="Proteomes" id="UP001606303">
    <property type="component" value="Unassembled WGS sequence"/>
</dbReference>
<feature type="domain" description="Inner membrane component" evidence="2">
    <location>
        <begin position="76"/>
        <end position="126"/>
    </location>
</feature>
<evidence type="ECO:0000256" key="1">
    <source>
        <dbReference type="PIRNR" id="PIRNR028777"/>
    </source>
</evidence>
<feature type="transmembrane region" description="Helical" evidence="1">
    <location>
        <begin position="7"/>
        <end position="35"/>
    </location>
</feature>
<feature type="domain" description="Inner membrane component" evidence="2">
    <location>
        <begin position="4"/>
        <end position="54"/>
    </location>
</feature>
<reference evidence="3 4" key="1">
    <citation type="submission" date="2024-08" db="EMBL/GenBank/DDBJ databases">
        <authorList>
            <person name="Lu H."/>
        </authorList>
    </citation>
    <scope>NUCLEOTIDE SEQUENCE [LARGE SCALE GENOMIC DNA]</scope>
    <source>
        <strain evidence="3 4">BYS87W</strain>
    </source>
</reference>
<dbReference type="PANTHER" id="PTHR42903">
    <property type="entry name" value="INNER MEMBRANE PROTEIN YCCF"/>
    <property type="match status" value="1"/>
</dbReference>
<dbReference type="RefSeq" id="WP_394380686.1">
    <property type="nucleotide sequence ID" value="NZ_JBIGIB010000001.1"/>
</dbReference>
<dbReference type="InterPro" id="IPR031308">
    <property type="entry name" value="UCP028777"/>
</dbReference>
<dbReference type="NCBIfam" id="NF008742">
    <property type="entry name" value="PRK11770.1-4"/>
    <property type="match status" value="1"/>
</dbReference>
<dbReference type="PIRSF" id="PIRSF028777">
    <property type="entry name" value="UCP028777"/>
    <property type="match status" value="1"/>
</dbReference>
<evidence type="ECO:0000313" key="4">
    <source>
        <dbReference type="Proteomes" id="UP001606303"/>
    </source>
</evidence>
<keyword evidence="1" id="KW-1133">Transmembrane helix</keyword>
<keyword evidence="1" id="KW-0997">Cell inner membrane</keyword>
<protein>
    <recommendedName>
        <fullName evidence="1">Inner membrane protein YccF</fullName>
    </recommendedName>
</protein>
<dbReference type="InterPro" id="IPR005185">
    <property type="entry name" value="YccF"/>
</dbReference>
<dbReference type="InterPro" id="IPR052937">
    <property type="entry name" value="Inner_membrane_protein"/>
</dbReference>
<gene>
    <name evidence="3" type="ORF">ACG01O_01845</name>
</gene>
<dbReference type="PANTHER" id="PTHR42903:SF1">
    <property type="entry name" value="INNER MEMBRANE PROTEIN YCCF"/>
    <property type="match status" value="1"/>
</dbReference>
<evidence type="ECO:0000313" key="3">
    <source>
        <dbReference type="EMBL" id="MFG6465343.1"/>
    </source>
</evidence>
<comment type="caution">
    <text evidence="3">The sequence shown here is derived from an EMBL/GenBank/DDBJ whole genome shotgun (WGS) entry which is preliminary data.</text>
</comment>
<proteinExistence type="predicted"/>
<accession>A0ABW7GTM8</accession>
<keyword evidence="4" id="KW-1185">Reference proteome</keyword>
<evidence type="ECO:0000259" key="2">
    <source>
        <dbReference type="Pfam" id="PF03733"/>
    </source>
</evidence>
<dbReference type="NCBIfam" id="NF008741">
    <property type="entry name" value="PRK11770.1-3"/>
    <property type="match status" value="1"/>
</dbReference>
<name>A0ABW7GTM8_9BURK</name>
<keyword evidence="1" id="KW-0472">Membrane</keyword>
<comment type="subcellular location">
    <subcellularLocation>
        <location evidence="1">Cell inner membrane</location>
        <topology evidence="1">Multi-pass membrane protein</topology>
    </subcellularLocation>
</comment>
<dbReference type="EMBL" id="JBIGIB010000001">
    <property type="protein sequence ID" value="MFG6465343.1"/>
    <property type="molecule type" value="Genomic_DNA"/>
</dbReference>
<keyword evidence="1" id="KW-0812">Transmembrane</keyword>
<keyword evidence="1" id="KW-1003">Cell membrane</keyword>
<organism evidence="3 4">
    <name type="scientific">Pelomonas baiyunensis</name>
    <dbReference type="NCBI Taxonomy" id="3299026"/>
    <lineage>
        <taxon>Bacteria</taxon>
        <taxon>Pseudomonadati</taxon>
        <taxon>Pseudomonadota</taxon>
        <taxon>Betaproteobacteria</taxon>
        <taxon>Burkholderiales</taxon>
        <taxon>Sphaerotilaceae</taxon>
        <taxon>Roseateles</taxon>
    </lineage>
</organism>
<feature type="transmembrane region" description="Helical" evidence="1">
    <location>
        <begin position="79"/>
        <end position="107"/>
    </location>
</feature>
<sequence>MSAIGNLLWLLMGGFFMGLGWWAAGLVAVITVVGIPWAKACFVIGQFAFLPFGKEAISRKVLTQQDDVGTGGLGLLGNIVWFVFAGLWLALGHVASAVFCFITILGISFGIQHLKLAGLALAPIGQTIVSKEVARAARQQSAEAVVAELRQGR</sequence>
<dbReference type="Pfam" id="PF03733">
    <property type="entry name" value="YccF"/>
    <property type="match status" value="2"/>
</dbReference>